<evidence type="ECO:0000256" key="4">
    <source>
        <dbReference type="ARBA" id="ARBA00022884"/>
    </source>
</evidence>
<organism evidence="10 11">
    <name type="scientific">candidate division WWE3 bacterium RIFCSPLOWO2_01_FULL_53_14</name>
    <dbReference type="NCBI Taxonomy" id="1802628"/>
    <lineage>
        <taxon>Bacteria</taxon>
        <taxon>Katanobacteria</taxon>
    </lineage>
</organism>
<feature type="region of interest" description="Disordered" evidence="8">
    <location>
        <begin position="1"/>
        <end position="31"/>
    </location>
</feature>
<dbReference type="InterPro" id="IPR003607">
    <property type="entry name" value="HD/PDEase_dom"/>
</dbReference>
<dbReference type="NCBIfam" id="TIGR00277">
    <property type="entry name" value="HDIG"/>
    <property type="match status" value="1"/>
</dbReference>
<dbReference type="InterPro" id="IPR004088">
    <property type="entry name" value="KH_dom_type_1"/>
</dbReference>
<evidence type="ECO:0000259" key="9">
    <source>
        <dbReference type="PROSITE" id="PS51831"/>
    </source>
</evidence>
<dbReference type="GO" id="GO:0003723">
    <property type="term" value="F:RNA binding"/>
    <property type="evidence" value="ECO:0007669"/>
    <property type="project" value="UniProtKB-UniRule"/>
</dbReference>
<dbReference type="InterPro" id="IPR036612">
    <property type="entry name" value="KH_dom_type_1_sf"/>
</dbReference>
<protein>
    <recommendedName>
        <fullName evidence="5 6">Ribonuclease Y</fullName>
        <shortName evidence="5">RNase Y</shortName>
        <ecNumber evidence="5 6">3.1.-.-</ecNumber>
    </recommendedName>
</protein>
<dbReference type="PANTHER" id="PTHR12826">
    <property type="entry name" value="RIBONUCLEASE Y"/>
    <property type="match status" value="1"/>
</dbReference>
<dbReference type="Pfam" id="PF01966">
    <property type="entry name" value="HD"/>
    <property type="match status" value="1"/>
</dbReference>
<dbReference type="Proteomes" id="UP000176967">
    <property type="component" value="Unassembled WGS sequence"/>
</dbReference>
<proteinExistence type="inferred from homology"/>
<feature type="domain" description="HD" evidence="9">
    <location>
        <begin position="234"/>
        <end position="327"/>
    </location>
</feature>
<dbReference type="STRING" id="1802628.A2890_00875"/>
<dbReference type="HAMAP" id="MF_00335">
    <property type="entry name" value="RNase_Y"/>
    <property type="match status" value="1"/>
</dbReference>
<dbReference type="EC" id="3.1.-.-" evidence="5 6"/>
<keyword evidence="1 5" id="KW-0540">Nuclease</keyword>
<evidence type="ECO:0000313" key="10">
    <source>
        <dbReference type="EMBL" id="OGC61233.1"/>
    </source>
</evidence>
<dbReference type="SMART" id="SM00471">
    <property type="entry name" value="HDc"/>
    <property type="match status" value="1"/>
</dbReference>
<dbReference type="SMART" id="SM00322">
    <property type="entry name" value="KH"/>
    <property type="match status" value="1"/>
</dbReference>
<keyword evidence="4 5" id="KW-0694">RNA-binding</keyword>
<evidence type="ECO:0000256" key="3">
    <source>
        <dbReference type="ARBA" id="ARBA00022801"/>
    </source>
</evidence>
<dbReference type="InterPro" id="IPR006675">
    <property type="entry name" value="HDIG_dom"/>
</dbReference>
<dbReference type="EMBL" id="MEVL01000017">
    <property type="protein sequence ID" value="OGC61233.1"/>
    <property type="molecule type" value="Genomic_DNA"/>
</dbReference>
<comment type="similarity">
    <text evidence="5">Belongs to the RNase Y family.</text>
</comment>
<dbReference type="CDD" id="cd22431">
    <property type="entry name" value="KH-I_RNaseY"/>
    <property type="match status" value="1"/>
</dbReference>
<evidence type="ECO:0000313" key="11">
    <source>
        <dbReference type="Proteomes" id="UP000176967"/>
    </source>
</evidence>
<evidence type="ECO:0000256" key="6">
    <source>
        <dbReference type="NCBIfam" id="TIGR03319"/>
    </source>
</evidence>
<dbReference type="GO" id="GO:0016787">
    <property type="term" value="F:hydrolase activity"/>
    <property type="evidence" value="ECO:0007669"/>
    <property type="project" value="UniProtKB-KW"/>
</dbReference>
<dbReference type="InterPro" id="IPR006674">
    <property type="entry name" value="HD_domain"/>
</dbReference>
<dbReference type="Gene3D" id="1.10.3210.10">
    <property type="entry name" value="Hypothetical protein af1432"/>
    <property type="match status" value="1"/>
</dbReference>
<comment type="caution">
    <text evidence="10">The sequence shown here is derived from an EMBL/GenBank/DDBJ whole genome shotgun (WGS) entry which is preliminary data.</text>
</comment>
<evidence type="ECO:0000256" key="7">
    <source>
        <dbReference type="SAM" id="Coils"/>
    </source>
</evidence>
<dbReference type="NCBIfam" id="TIGR03319">
    <property type="entry name" value="RNase_Y"/>
    <property type="match status" value="1"/>
</dbReference>
<keyword evidence="2 5" id="KW-0255">Endonuclease</keyword>
<dbReference type="InterPro" id="IPR017705">
    <property type="entry name" value="Ribonuclease_Y"/>
</dbReference>
<comment type="function">
    <text evidence="5">Endoribonuclease that initiates mRNA decay.</text>
</comment>
<feature type="compositionally biased region" description="Polar residues" evidence="8">
    <location>
        <begin position="22"/>
        <end position="31"/>
    </location>
</feature>
<accession>A0A1F4VWQ8</accession>
<evidence type="ECO:0000256" key="2">
    <source>
        <dbReference type="ARBA" id="ARBA00022759"/>
    </source>
</evidence>
<evidence type="ECO:0000256" key="5">
    <source>
        <dbReference type="HAMAP-Rule" id="MF_00335"/>
    </source>
</evidence>
<dbReference type="GO" id="GO:0005886">
    <property type="term" value="C:plasma membrane"/>
    <property type="evidence" value="ECO:0007669"/>
    <property type="project" value="UniProtKB-UniRule"/>
</dbReference>
<dbReference type="CDD" id="cd00077">
    <property type="entry name" value="HDc"/>
    <property type="match status" value="1"/>
</dbReference>
<keyword evidence="7" id="KW-0175">Coiled coil</keyword>
<evidence type="ECO:0000256" key="1">
    <source>
        <dbReference type="ARBA" id="ARBA00022722"/>
    </source>
</evidence>
<dbReference type="GO" id="GO:0004521">
    <property type="term" value="F:RNA endonuclease activity"/>
    <property type="evidence" value="ECO:0007669"/>
    <property type="project" value="UniProtKB-UniRule"/>
</dbReference>
<dbReference type="GO" id="GO:0006402">
    <property type="term" value="P:mRNA catabolic process"/>
    <property type="evidence" value="ECO:0007669"/>
    <property type="project" value="UniProtKB-UniRule"/>
</dbReference>
<dbReference type="PANTHER" id="PTHR12826:SF15">
    <property type="entry name" value="RIBONUCLEASE Y"/>
    <property type="match status" value="1"/>
</dbReference>
<dbReference type="PROSITE" id="PS51831">
    <property type="entry name" value="HD"/>
    <property type="match status" value="1"/>
</dbReference>
<dbReference type="SUPFAM" id="SSF109604">
    <property type="entry name" value="HD-domain/PDEase-like"/>
    <property type="match status" value="1"/>
</dbReference>
<dbReference type="Pfam" id="PF12072">
    <property type="entry name" value="RNase_Y_N"/>
    <property type="match status" value="1"/>
</dbReference>
<evidence type="ECO:0000256" key="8">
    <source>
        <dbReference type="SAM" id="MobiDB-lite"/>
    </source>
</evidence>
<dbReference type="PROSITE" id="PS50084">
    <property type="entry name" value="KH_TYPE_1"/>
    <property type="match status" value="1"/>
</dbReference>
<name>A0A1F4VWQ8_UNCKA</name>
<gene>
    <name evidence="5" type="primary">rny</name>
    <name evidence="10" type="ORF">A2890_00875</name>
</gene>
<keyword evidence="3 5" id="KW-0378">Hydrolase</keyword>
<dbReference type="InterPro" id="IPR004087">
    <property type="entry name" value="KH_dom"/>
</dbReference>
<dbReference type="AlphaFoldDB" id="A0A1F4VWQ8"/>
<dbReference type="Pfam" id="PF00013">
    <property type="entry name" value="KH_1"/>
    <property type="match status" value="1"/>
</dbReference>
<sequence>MQKEKTPAKGWSASGGKDPSENPESPDNLSVEQLKEKYLKELEKVSSLSREDARKIMLKELEQEILNEKASRLAEAEEQIKSEAEVRARDILISAMEHAATSYVAEFTVSVVTLPSEEWKGKIIGKEGRNVRAFERVTGVELDLEESPTTVRISSFDPVRRHIARLSLERLIREDRFQPESIESTVEKVKGEIDQEIKREGERIALEAGLGGLPAGIIELLGRFKFRTSYGQNLAKHSLEMVKLAAYLASEVGADVELAKAAALFHDIGKVATAESDEPHDTLTRKILERFGFPEKLINAAASHHGREEKKSVEAELVYIADAISGSRPGARYEDIEGYVKRISDLEKIAKDFSGVEDAYAISAGRELRVIVKAGEISDEQAAQLAQEVGKRVKEHVITPGGVKVVVIREARFESQV</sequence>
<reference evidence="10 11" key="1">
    <citation type="journal article" date="2016" name="Nat. Commun.">
        <title>Thousands of microbial genomes shed light on interconnected biogeochemical processes in an aquifer system.</title>
        <authorList>
            <person name="Anantharaman K."/>
            <person name="Brown C.T."/>
            <person name="Hug L.A."/>
            <person name="Sharon I."/>
            <person name="Castelle C.J."/>
            <person name="Probst A.J."/>
            <person name="Thomas B.C."/>
            <person name="Singh A."/>
            <person name="Wilkins M.J."/>
            <person name="Karaoz U."/>
            <person name="Brodie E.L."/>
            <person name="Williams K.H."/>
            <person name="Hubbard S.S."/>
            <person name="Banfield J.F."/>
        </authorList>
    </citation>
    <scope>NUCLEOTIDE SEQUENCE [LARGE SCALE GENOMIC DNA]</scope>
</reference>
<dbReference type="SUPFAM" id="SSF54791">
    <property type="entry name" value="Eukaryotic type KH-domain (KH-domain type I)"/>
    <property type="match status" value="1"/>
</dbReference>
<feature type="coiled-coil region" evidence="7">
    <location>
        <begin position="31"/>
        <end position="87"/>
    </location>
</feature>
<dbReference type="InterPro" id="IPR022711">
    <property type="entry name" value="RNase_Y_N"/>
</dbReference>